<accession>A0A517NYD5</accession>
<feature type="transmembrane region" description="Helical" evidence="6">
    <location>
        <begin position="75"/>
        <end position="95"/>
    </location>
</feature>
<feature type="transmembrane region" description="Helical" evidence="6">
    <location>
        <begin position="23"/>
        <end position="42"/>
    </location>
</feature>
<keyword evidence="2 6" id="KW-0812">Transmembrane</keyword>
<evidence type="ECO:0000256" key="5">
    <source>
        <dbReference type="SAM" id="MobiDB-lite"/>
    </source>
</evidence>
<gene>
    <name evidence="7" type="ORF">K239x_41460</name>
</gene>
<evidence type="ECO:0000256" key="2">
    <source>
        <dbReference type="ARBA" id="ARBA00022692"/>
    </source>
</evidence>
<organism evidence="7 8">
    <name type="scientific">Stieleria marina</name>
    <dbReference type="NCBI Taxonomy" id="1930275"/>
    <lineage>
        <taxon>Bacteria</taxon>
        <taxon>Pseudomonadati</taxon>
        <taxon>Planctomycetota</taxon>
        <taxon>Planctomycetia</taxon>
        <taxon>Pirellulales</taxon>
        <taxon>Pirellulaceae</taxon>
        <taxon>Stieleria</taxon>
    </lineage>
</organism>
<reference evidence="7 8" key="1">
    <citation type="submission" date="2019-02" db="EMBL/GenBank/DDBJ databases">
        <title>Deep-cultivation of Planctomycetes and their phenomic and genomic characterization uncovers novel biology.</title>
        <authorList>
            <person name="Wiegand S."/>
            <person name="Jogler M."/>
            <person name="Boedeker C."/>
            <person name="Pinto D."/>
            <person name="Vollmers J."/>
            <person name="Rivas-Marin E."/>
            <person name="Kohn T."/>
            <person name="Peeters S.H."/>
            <person name="Heuer A."/>
            <person name="Rast P."/>
            <person name="Oberbeckmann S."/>
            <person name="Bunk B."/>
            <person name="Jeske O."/>
            <person name="Meyerdierks A."/>
            <person name="Storesund J.E."/>
            <person name="Kallscheuer N."/>
            <person name="Luecker S."/>
            <person name="Lage O.M."/>
            <person name="Pohl T."/>
            <person name="Merkel B.J."/>
            <person name="Hornburger P."/>
            <person name="Mueller R.-W."/>
            <person name="Bruemmer F."/>
            <person name="Labrenz M."/>
            <person name="Spormann A.M."/>
            <person name="Op den Camp H."/>
            <person name="Overmann J."/>
            <person name="Amann R."/>
            <person name="Jetten M.S.M."/>
            <person name="Mascher T."/>
            <person name="Medema M.H."/>
            <person name="Devos D.P."/>
            <person name="Kaster A.-K."/>
            <person name="Ovreas L."/>
            <person name="Rohde M."/>
            <person name="Galperin M.Y."/>
            <person name="Jogler C."/>
        </authorList>
    </citation>
    <scope>NUCLEOTIDE SEQUENCE [LARGE SCALE GENOMIC DNA]</scope>
    <source>
        <strain evidence="7 8">K23_9</strain>
    </source>
</reference>
<feature type="transmembrane region" description="Helical" evidence="6">
    <location>
        <begin position="188"/>
        <end position="211"/>
    </location>
</feature>
<keyword evidence="3 6" id="KW-1133">Transmembrane helix</keyword>
<evidence type="ECO:0000256" key="6">
    <source>
        <dbReference type="SAM" id="Phobius"/>
    </source>
</evidence>
<dbReference type="AlphaFoldDB" id="A0A517NYD5"/>
<name>A0A517NYD5_9BACT</name>
<dbReference type="GO" id="GO:0016020">
    <property type="term" value="C:membrane"/>
    <property type="evidence" value="ECO:0007669"/>
    <property type="project" value="UniProtKB-SubCell"/>
</dbReference>
<dbReference type="EMBL" id="CP036526">
    <property type="protein sequence ID" value="QDT12138.1"/>
    <property type="molecule type" value="Genomic_DNA"/>
</dbReference>
<evidence type="ECO:0000313" key="8">
    <source>
        <dbReference type="Proteomes" id="UP000319817"/>
    </source>
</evidence>
<feature type="transmembrane region" description="Helical" evidence="6">
    <location>
        <begin position="155"/>
        <end position="176"/>
    </location>
</feature>
<evidence type="ECO:0000256" key="1">
    <source>
        <dbReference type="ARBA" id="ARBA00004141"/>
    </source>
</evidence>
<dbReference type="SUPFAM" id="SSF81324">
    <property type="entry name" value="Voltage-gated potassium channels"/>
    <property type="match status" value="1"/>
</dbReference>
<feature type="region of interest" description="Disordered" evidence="5">
    <location>
        <begin position="319"/>
        <end position="338"/>
    </location>
</feature>
<comment type="subcellular location">
    <subcellularLocation>
        <location evidence="1">Membrane</location>
        <topology evidence="1">Multi-pass membrane protein</topology>
    </subcellularLocation>
</comment>
<dbReference type="RefSeq" id="WP_145419861.1">
    <property type="nucleotide sequence ID" value="NZ_CP036526.1"/>
</dbReference>
<dbReference type="OrthoDB" id="210533at2"/>
<sequence>MNADRKRSDDIFQWVAGRSAKPMFYVSLTYLISLACLVVLWVDMPSLQEKVTAAVARNELSGPGSISRFAMLESIILWVMAGGWIIVTAESIMHWLSRPWDAEHRKYHFFAVAFCICPALRMCARSPEMGHRLWLPGLGWRRADKRLRRRLERQFSVPMIIIALMIMPILIVEFFMKAQVANHTWLRACLHIGTGIIWFAFAIEFILMVSVADRKLAYCKKHWIDLAIILLPLFSFLRSLRALRATRLAKLMRIPQVGKVARVYRLRGTAIKAAEALILLGAFHRWTRRDPEKAIANLQRKLVDVESEAKRLRRQIAKLKKMEPKPSVPKQIADPNGT</sequence>
<protein>
    <recommendedName>
        <fullName evidence="9">Potassium channel protein</fullName>
    </recommendedName>
</protein>
<evidence type="ECO:0008006" key="9">
    <source>
        <dbReference type="Google" id="ProtNLM"/>
    </source>
</evidence>
<evidence type="ECO:0000313" key="7">
    <source>
        <dbReference type="EMBL" id="QDT12138.1"/>
    </source>
</evidence>
<proteinExistence type="predicted"/>
<dbReference type="InterPro" id="IPR027359">
    <property type="entry name" value="Volt_channel_dom_sf"/>
</dbReference>
<evidence type="ECO:0000256" key="3">
    <source>
        <dbReference type="ARBA" id="ARBA00022989"/>
    </source>
</evidence>
<dbReference type="Proteomes" id="UP000319817">
    <property type="component" value="Chromosome"/>
</dbReference>
<keyword evidence="4 6" id="KW-0472">Membrane</keyword>
<dbReference type="Gene3D" id="1.20.120.350">
    <property type="entry name" value="Voltage-gated potassium channels. Chain C"/>
    <property type="match status" value="1"/>
</dbReference>
<keyword evidence="8" id="KW-1185">Reference proteome</keyword>
<evidence type="ECO:0000256" key="4">
    <source>
        <dbReference type="ARBA" id="ARBA00023136"/>
    </source>
</evidence>